<dbReference type="EMBL" id="FR695874">
    <property type="protein sequence ID" value="CBX30397.1"/>
    <property type="molecule type" value="Genomic_DNA"/>
</dbReference>
<accession>E1YIC8</accession>
<protein>
    <submittedName>
        <fullName evidence="1">Uncharacterized protein</fullName>
    </submittedName>
</protein>
<gene>
    <name evidence="1" type="ORF">N47_D32060</name>
</gene>
<proteinExistence type="predicted"/>
<sequence length="91" mass="10363">MAKKEEKGSPPLELNLNPSLRTNWIDTINISVREDNLVLIRFLTNLPEGIFEQSRIMTGKEPLRKFIDLFCSSLDYYPSKKKKITSGSSGC</sequence>
<name>E1YIC8_9BACT</name>
<evidence type="ECO:0000313" key="1">
    <source>
        <dbReference type="EMBL" id="CBX30397.1"/>
    </source>
</evidence>
<reference evidence="1" key="1">
    <citation type="journal article" date="2011" name="Environ. Microbiol.">
        <title>Genomic insights into the metabolic potential of the polycyclic aromatic hydrocarbon degrading sulfate-reducing Deltaproteobacterium N47.</title>
        <authorList>
            <person name="Bergmann F."/>
            <person name="Selesi D."/>
            <person name="Weinmaier T."/>
            <person name="Tischler P."/>
            <person name="Rattei T."/>
            <person name="Meckenstock R.U."/>
        </authorList>
    </citation>
    <scope>NUCLEOTIDE SEQUENCE</scope>
</reference>
<organism evidence="1">
    <name type="scientific">uncultured Desulfobacterium sp</name>
    <dbReference type="NCBI Taxonomy" id="201089"/>
    <lineage>
        <taxon>Bacteria</taxon>
        <taxon>Pseudomonadati</taxon>
        <taxon>Thermodesulfobacteriota</taxon>
        <taxon>Desulfobacteria</taxon>
        <taxon>Desulfobacterales</taxon>
        <taxon>Desulfobacteriaceae</taxon>
        <taxon>Desulfobacterium</taxon>
        <taxon>environmental samples</taxon>
    </lineage>
</organism>
<dbReference type="AlphaFoldDB" id="E1YIC8"/>